<dbReference type="InParanoid" id="S2KAM4"/>
<keyword evidence="1" id="KW-0732">Signal</keyword>
<name>S2KAM4_MUCC1</name>
<dbReference type="VEuPathDB" id="FungiDB:HMPREF1544_00516"/>
<evidence type="ECO:0000256" key="1">
    <source>
        <dbReference type="SAM" id="SignalP"/>
    </source>
</evidence>
<reference evidence="3" key="1">
    <citation type="submission" date="2013-05" db="EMBL/GenBank/DDBJ databases">
        <title>The Genome sequence of Mucor circinelloides f. circinelloides 1006PhL.</title>
        <authorList>
            <consortium name="The Broad Institute Genomics Platform"/>
            <person name="Cuomo C."/>
            <person name="Earl A."/>
            <person name="Findley K."/>
            <person name="Lee S.C."/>
            <person name="Walker B."/>
            <person name="Young S."/>
            <person name="Zeng Q."/>
            <person name="Gargeya S."/>
            <person name="Fitzgerald M."/>
            <person name="Haas B."/>
            <person name="Abouelleil A."/>
            <person name="Allen A.W."/>
            <person name="Alvarado L."/>
            <person name="Arachchi H.M."/>
            <person name="Berlin A.M."/>
            <person name="Chapman S.B."/>
            <person name="Gainer-Dewar J."/>
            <person name="Goldberg J."/>
            <person name="Griggs A."/>
            <person name="Gujja S."/>
            <person name="Hansen M."/>
            <person name="Howarth C."/>
            <person name="Imamovic A."/>
            <person name="Ireland A."/>
            <person name="Larimer J."/>
            <person name="McCowan C."/>
            <person name="Murphy C."/>
            <person name="Pearson M."/>
            <person name="Poon T.W."/>
            <person name="Priest M."/>
            <person name="Roberts A."/>
            <person name="Saif S."/>
            <person name="Shea T."/>
            <person name="Sisk P."/>
            <person name="Sykes S."/>
            <person name="Wortman J."/>
            <person name="Nusbaum C."/>
            <person name="Birren B."/>
        </authorList>
    </citation>
    <scope>NUCLEOTIDE SEQUENCE [LARGE SCALE GENOMIC DNA]</scope>
    <source>
        <strain evidence="3">1006PhL</strain>
    </source>
</reference>
<gene>
    <name evidence="2" type="ORF">HMPREF1544_00516</name>
</gene>
<evidence type="ECO:0000313" key="2">
    <source>
        <dbReference type="EMBL" id="EPB92503.1"/>
    </source>
</evidence>
<sequence>MTHSESVFNYTLLYLCLSATSSFLNNAAAFEPYFTPGEEPLQAMAEQLTIINAKLDNHKQYKADGIIRLSKLNDLEVLLLETAGSFQSKDERKIISFDNIKGMFALLAMVKSIADYFSHASVETFAKLKPYYVQASDEYLRLWSIQYVINGIYNKYNREEKLKIKVDEPVQMAKELVDFFNAIKVSLMETFDIISQLKLEEEESE</sequence>
<evidence type="ECO:0000313" key="3">
    <source>
        <dbReference type="Proteomes" id="UP000014254"/>
    </source>
</evidence>
<organism evidence="2 3">
    <name type="scientific">Mucor circinelloides f. circinelloides (strain 1006PhL)</name>
    <name type="common">Mucormycosis agent</name>
    <name type="synonym">Calyptromyces circinelloides</name>
    <dbReference type="NCBI Taxonomy" id="1220926"/>
    <lineage>
        <taxon>Eukaryota</taxon>
        <taxon>Fungi</taxon>
        <taxon>Fungi incertae sedis</taxon>
        <taxon>Mucoromycota</taxon>
        <taxon>Mucoromycotina</taxon>
        <taxon>Mucoromycetes</taxon>
        <taxon>Mucorales</taxon>
        <taxon>Mucorineae</taxon>
        <taxon>Mucoraceae</taxon>
        <taxon>Mucor</taxon>
    </lineage>
</organism>
<proteinExistence type="predicted"/>
<dbReference type="Proteomes" id="UP000014254">
    <property type="component" value="Unassembled WGS sequence"/>
</dbReference>
<feature type="signal peptide" evidence="1">
    <location>
        <begin position="1"/>
        <end position="29"/>
    </location>
</feature>
<dbReference type="OMA" id="IQYVING"/>
<dbReference type="EMBL" id="KE123899">
    <property type="protein sequence ID" value="EPB92503.1"/>
    <property type="molecule type" value="Genomic_DNA"/>
</dbReference>
<accession>S2KAM4</accession>
<dbReference type="AlphaFoldDB" id="S2KAM4"/>
<protein>
    <recommendedName>
        <fullName evidence="4">Glycolipid transfer protein domain-containing protein</fullName>
    </recommendedName>
</protein>
<feature type="chain" id="PRO_5005710991" description="Glycolipid transfer protein domain-containing protein" evidence="1">
    <location>
        <begin position="30"/>
        <end position="205"/>
    </location>
</feature>
<evidence type="ECO:0008006" key="4">
    <source>
        <dbReference type="Google" id="ProtNLM"/>
    </source>
</evidence>
<keyword evidence="3" id="KW-1185">Reference proteome</keyword>
<dbReference type="OrthoDB" id="2282826at2759"/>
<dbReference type="eggNOG" id="ENOG502TA4A">
    <property type="taxonomic scope" value="Eukaryota"/>
</dbReference>